<evidence type="ECO:0000259" key="5">
    <source>
        <dbReference type="Pfam" id="PF00419"/>
    </source>
</evidence>
<evidence type="ECO:0008006" key="9">
    <source>
        <dbReference type="Google" id="ProtNLM"/>
    </source>
</evidence>
<evidence type="ECO:0000256" key="4">
    <source>
        <dbReference type="ARBA" id="ARBA00023263"/>
    </source>
</evidence>
<dbReference type="SUPFAM" id="SSF49401">
    <property type="entry name" value="Bacterial adhesins"/>
    <property type="match status" value="1"/>
</dbReference>
<evidence type="ECO:0000256" key="1">
    <source>
        <dbReference type="ARBA" id="ARBA00004561"/>
    </source>
</evidence>
<accession>A0A1S8CH89</accession>
<dbReference type="Gene3D" id="2.60.40.1090">
    <property type="entry name" value="Fimbrial-type adhesion domain"/>
    <property type="match status" value="1"/>
</dbReference>
<protein>
    <recommendedName>
        <fullName evidence="9">Fimbrial-type adhesion domain-containing protein</fullName>
    </recommendedName>
</protein>
<feature type="domain" description="MrkD-like receptor binding" evidence="6">
    <location>
        <begin position="39"/>
        <end position="179"/>
    </location>
</feature>
<dbReference type="InterPro" id="IPR050263">
    <property type="entry name" value="Bact_Fimbrial_Adh_Pro"/>
</dbReference>
<dbReference type="PANTHER" id="PTHR33420">
    <property type="entry name" value="FIMBRIAL SUBUNIT ELFA-RELATED"/>
    <property type="match status" value="1"/>
</dbReference>
<keyword evidence="8" id="KW-1185">Reference proteome</keyword>
<name>A0A1S8CH89_9GAMM</name>
<comment type="similarity">
    <text evidence="2">Belongs to the fimbrial protein family.</text>
</comment>
<dbReference type="AlphaFoldDB" id="A0A1S8CH89"/>
<dbReference type="InterPro" id="IPR008966">
    <property type="entry name" value="Adhesion_dom_sf"/>
</dbReference>
<dbReference type="GO" id="GO:0043709">
    <property type="term" value="P:cell adhesion involved in single-species biofilm formation"/>
    <property type="evidence" value="ECO:0007669"/>
    <property type="project" value="TreeGrafter"/>
</dbReference>
<proteinExistence type="inferred from homology"/>
<gene>
    <name evidence="7" type="ORF">BMI79_14890</name>
</gene>
<organism evidence="7 8">
    <name type="scientific">Serratia oryzae</name>
    <dbReference type="NCBI Taxonomy" id="2034155"/>
    <lineage>
        <taxon>Bacteria</taxon>
        <taxon>Pseudomonadati</taxon>
        <taxon>Pseudomonadota</taxon>
        <taxon>Gammaproteobacteria</taxon>
        <taxon>Enterobacterales</taxon>
        <taxon>Yersiniaceae</taxon>
        <taxon>Serratia</taxon>
    </lineage>
</organism>
<reference evidence="7 8" key="1">
    <citation type="submission" date="2016-11" db="EMBL/GenBank/DDBJ databases">
        <title>Rahnella oryzae sp. nov., isolated from rice root.</title>
        <authorList>
            <person name="Zhang X.-X."/>
            <person name="Zhang J."/>
        </authorList>
    </citation>
    <scope>NUCLEOTIDE SEQUENCE [LARGE SCALE GENOMIC DNA]</scope>
    <source>
        <strain evidence="7 8">J11-6</strain>
    </source>
</reference>
<dbReference type="Pfam" id="PF00419">
    <property type="entry name" value="Fimbrial"/>
    <property type="match status" value="1"/>
</dbReference>
<dbReference type="PANTHER" id="PTHR33420:SF3">
    <property type="entry name" value="FIMBRIAL SUBUNIT ELFA"/>
    <property type="match status" value="1"/>
</dbReference>
<evidence type="ECO:0000256" key="3">
    <source>
        <dbReference type="ARBA" id="ARBA00022729"/>
    </source>
</evidence>
<dbReference type="InterPro" id="IPR054160">
    <property type="entry name" value="MrkD_recept-bd"/>
</dbReference>
<dbReference type="STRING" id="2034155.BMI79_14890"/>
<sequence>MLLCAGLYVQSAAATNAGCDWDSSSTVISPLETRLNIGGYVTVGESLPIGSVIYSQRIQTNGSGAALLCKAGIYDLVATVTSTPYGQSTYSDSSFPMVFNTNIPGVGVALWQSTPNGDQRLYIPGRLPAFLSNSSDTIVYFSGQNGETPLTFNVDFIKTANNVGSGTVTSSDMPKYSTSFDGNGVNFVFRRTSVLGNLTVIPATCNVGSNYYLPLGEHYPDEFSGVGSTAGIAETQIVLSDCPAFYGTTSYGIMKPNLINIRLTPRNGFEDAEQGISKLNTEAGDAAAGVGVQLSFRQENGGYQIAKFNRDIDLANYITFIEDRGSNYNLGVKATYIQTATPIRAGKADAQIEFMITYQ</sequence>
<dbReference type="Pfam" id="PF22003">
    <property type="entry name" value="MrkDrd"/>
    <property type="match status" value="1"/>
</dbReference>
<dbReference type="InterPro" id="IPR036937">
    <property type="entry name" value="Adhesion_dom_fimbrial_sf"/>
</dbReference>
<comment type="caution">
    <text evidence="7">The sequence shown here is derived from an EMBL/GenBank/DDBJ whole genome shotgun (WGS) entry which is preliminary data.</text>
</comment>
<dbReference type="EMBL" id="MOXD01000008">
    <property type="protein sequence ID" value="OMQ21369.1"/>
    <property type="molecule type" value="Genomic_DNA"/>
</dbReference>
<dbReference type="GO" id="GO:0009289">
    <property type="term" value="C:pilus"/>
    <property type="evidence" value="ECO:0007669"/>
    <property type="project" value="UniProtKB-SubCell"/>
</dbReference>
<evidence type="ECO:0000313" key="7">
    <source>
        <dbReference type="EMBL" id="OMQ21369.1"/>
    </source>
</evidence>
<dbReference type="Proteomes" id="UP000216021">
    <property type="component" value="Unassembled WGS sequence"/>
</dbReference>
<comment type="subcellular location">
    <subcellularLocation>
        <location evidence="1">Fimbrium</location>
    </subcellularLocation>
</comment>
<evidence type="ECO:0000259" key="6">
    <source>
        <dbReference type="Pfam" id="PF22003"/>
    </source>
</evidence>
<evidence type="ECO:0000313" key="8">
    <source>
        <dbReference type="Proteomes" id="UP000216021"/>
    </source>
</evidence>
<keyword evidence="4" id="KW-0281">Fimbrium</keyword>
<keyword evidence="3" id="KW-0732">Signal</keyword>
<dbReference type="Gene3D" id="2.60.40.3310">
    <property type="match status" value="1"/>
</dbReference>
<dbReference type="InterPro" id="IPR000259">
    <property type="entry name" value="Adhesion_dom_fimbrial"/>
</dbReference>
<feature type="domain" description="Fimbrial-type adhesion" evidence="5">
    <location>
        <begin position="198"/>
        <end position="359"/>
    </location>
</feature>
<evidence type="ECO:0000256" key="2">
    <source>
        <dbReference type="ARBA" id="ARBA00006671"/>
    </source>
</evidence>